<feature type="transmembrane region" description="Helical" evidence="3">
    <location>
        <begin position="42"/>
        <end position="63"/>
    </location>
</feature>
<dbReference type="Proteomes" id="UP000283734">
    <property type="component" value="Unassembled WGS sequence"/>
</dbReference>
<evidence type="ECO:0000259" key="4">
    <source>
        <dbReference type="PROSITE" id="PS50887"/>
    </source>
</evidence>
<dbReference type="SMART" id="SM00267">
    <property type="entry name" value="GGDEF"/>
    <property type="match status" value="1"/>
</dbReference>
<dbReference type="InterPro" id="IPR050469">
    <property type="entry name" value="Diguanylate_Cyclase"/>
</dbReference>
<dbReference type="InterPro" id="IPR029787">
    <property type="entry name" value="Nucleotide_cyclase"/>
</dbReference>
<protein>
    <recommendedName>
        <fullName evidence="1">diguanylate cyclase</fullName>
        <ecNumber evidence="1">2.7.7.65</ecNumber>
    </recommendedName>
</protein>
<feature type="transmembrane region" description="Helical" evidence="3">
    <location>
        <begin position="107"/>
        <end position="126"/>
    </location>
</feature>
<feature type="transmembrane region" description="Helical" evidence="3">
    <location>
        <begin position="12"/>
        <end position="30"/>
    </location>
</feature>
<keyword evidence="3" id="KW-0812">Transmembrane</keyword>
<dbReference type="EMBL" id="QYYA01000002">
    <property type="protein sequence ID" value="RJG18063.1"/>
    <property type="molecule type" value="Genomic_DNA"/>
</dbReference>
<evidence type="ECO:0000256" key="1">
    <source>
        <dbReference type="ARBA" id="ARBA00012528"/>
    </source>
</evidence>
<dbReference type="PANTHER" id="PTHR45138">
    <property type="entry name" value="REGULATORY COMPONENTS OF SENSORY TRANSDUCTION SYSTEM"/>
    <property type="match status" value="1"/>
</dbReference>
<dbReference type="SUPFAM" id="SSF55073">
    <property type="entry name" value="Nucleotide cyclase"/>
    <property type="match status" value="1"/>
</dbReference>
<dbReference type="Pfam" id="PF00990">
    <property type="entry name" value="GGDEF"/>
    <property type="match status" value="1"/>
</dbReference>
<evidence type="ECO:0000313" key="5">
    <source>
        <dbReference type="EMBL" id="RJG18063.1"/>
    </source>
</evidence>
<dbReference type="GO" id="GO:1902201">
    <property type="term" value="P:negative regulation of bacterial-type flagellum-dependent cell motility"/>
    <property type="evidence" value="ECO:0007669"/>
    <property type="project" value="TreeGrafter"/>
</dbReference>
<evidence type="ECO:0000256" key="2">
    <source>
        <dbReference type="ARBA" id="ARBA00034247"/>
    </source>
</evidence>
<dbReference type="AlphaFoldDB" id="A0A418XYG1"/>
<feature type="domain" description="GGDEF" evidence="4">
    <location>
        <begin position="175"/>
        <end position="298"/>
    </location>
</feature>
<dbReference type="PROSITE" id="PS50887">
    <property type="entry name" value="GGDEF"/>
    <property type="match status" value="1"/>
</dbReference>
<dbReference type="OrthoDB" id="5914567at2"/>
<keyword evidence="6" id="KW-1185">Reference proteome</keyword>
<proteinExistence type="predicted"/>
<dbReference type="PANTHER" id="PTHR45138:SF9">
    <property type="entry name" value="DIGUANYLATE CYCLASE DGCM-RELATED"/>
    <property type="match status" value="1"/>
</dbReference>
<comment type="catalytic activity">
    <reaction evidence="2">
        <text>2 GTP = 3',3'-c-di-GMP + 2 diphosphate</text>
        <dbReference type="Rhea" id="RHEA:24898"/>
        <dbReference type="ChEBI" id="CHEBI:33019"/>
        <dbReference type="ChEBI" id="CHEBI:37565"/>
        <dbReference type="ChEBI" id="CHEBI:58805"/>
        <dbReference type="EC" id="2.7.7.65"/>
    </reaction>
</comment>
<evidence type="ECO:0000313" key="6">
    <source>
        <dbReference type="Proteomes" id="UP000283734"/>
    </source>
</evidence>
<keyword evidence="3" id="KW-0472">Membrane</keyword>
<evidence type="ECO:0000256" key="3">
    <source>
        <dbReference type="SAM" id="Phobius"/>
    </source>
</evidence>
<accession>A0A418XYG1</accession>
<feature type="transmembrane region" description="Helical" evidence="3">
    <location>
        <begin position="70"/>
        <end position="87"/>
    </location>
</feature>
<comment type="caution">
    <text evidence="5">The sequence shown here is derived from an EMBL/GenBank/DDBJ whole genome shotgun (WGS) entry which is preliminary data.</text>
</comment>
<dbReference type="GO" id="GO:0043709">
    <property type="term" value="P:cell adhesion involved in single-species biofilm formation"/>
    <property type="evidence" value="ECO:0007669"/>
    <property type="project" value="TreeGrafter"/>
</dbReference>
<organism evidence="5 6">
    <name type="scientific">Alcanivorax profundi</name>
    <dbReference type="NCBI Taxonomy" id="2338368"/>
    <lineage>
        <taxon>Bacteria</taxon>
        <taxon>Pseudomonadati</taxon>
        <taxon>Pseudomonadota</taxon>
        <taxon>Gammaproteobacteria</taxon>
        <taxon>Oceanospirillales</taxon>
        <taxon>Alcanivoracaceae</taxon>
        <taxon>Alcanivorax</taxon>
    </lineage>
</organism>
<keyword evidence="3" id="KW-1133">Transmembrane helix</keyword>
<reference evidence="5 6" key="1">
    <citation type="submission" date="2018-09" db="EMBL/GenBank/DDBJ databases">
        <title>Alcanivorax profundi sp. nov., isolated from 1000 m-depth seawater of the Mariana Trench.</title>
        <authorList>
            <person name="Liu J."/>
        </authorList>
    </citation>
    <scope>NUCLEOTIDE SEQUENCE [LARGE SCALE GENOMIC DNA]</scope>
    <source>
        <strain evidence="5 6">MTEO17</strain>
    </source>
</reference>
<dbReference type="InterPro" id="IPR043128">
    <property type="entry name" value="Rev_trsase/Diguanyl_cyclase"/>
</dbReference>
<name>A0A418XYG1_9GAMM</name>
<gene>
    <name evidence="5" type="ORF">D4A39_06150</name>
</gene>
<sequence>MHVKQRLSLHRGSLIALLVMANLVVLANLASGDLKTVSELVWLDIAGEGGAALLALLWIGLILNSRPTGRVTRLLVTGLSTLFLAYWQDLMDEFIQLPSAVMWDHWLESGAMPLGMLLLTLGIYHWHREQQAISAQLQKRERVFREHRSLDGLTPLSGPRYLREQLAMELLKQDQPLSLVMLDLHCFDHSRRLLGPHDSDRLLREVAEVLLLNLRQQDLLCRYAGDRFAVVLPRTGRQEAESLTRELEQAVRHFAFKTQRGITHPVAIMAGLAVAHDEDADSLIERANRNLHSPSRVA</sequence>
<dbReference type="EC" id="2.7.7.65" evidence="1"/>
<dbReference type="GO" id="GO:0005886">
    <property type="term" value="C:plasma membrane"/>
    <property type="evidence" value="ECO:0007669"/>
    <property type="project" value="TreeGrafter"/>
</dbReference>
<dbReference type="NCBIfam" id="TIGR00254">
    <property type="entry name" value="GGDEF"/>
    <property type="match status" value="1"/>
</dbReference>
<dbReference type="GO" id="GO:0052621">
    <property type="term" value="F:diguanylate cyclase activity"/>
    <property type="evidence" value="ECO:0007669"/>
    <property type="project" value="UniProtKB-EC"/>
</dbReference>
<dbReference type="InterPro" id="IPR000160">
    <property type="entry name" value="GGDEF_dom"/>
</dbReference>
<dbReference type="CDD" id="cd01949">
    <property type="entry name" value="GGDEF"/>
    <property type="match status" value="1"/>
</dbReference>
<dbReference type="Gene3D" id="3.30.70.270">
    <property type="match status" value="1"/>
</dbReference>